<dbReference type="AlphaFoldDB" id="A0A1B6JM88"/>
<evidence type="ECO:0000313" key="3">
    <source>
        <dbReference type="EMBL" id="JAT00278.1"/>
    </source>
</evidence>
<feature type="chain" id="PRO_5008585952" evidence="2">
    <location>
        <begin position="32"/>
        <end position="102"/>
    </location>
</feature>
<gene>
    <name evidence="3" type="ORF">g.12879</name>
</gene>
<keyword evidence="2" id="KW-0732">Signal</keyword>
<proteinExistence type="predicted"/>
<protein>
    <submittedName>
        <fullName evidence="3">Uncharacterized protein</fullName>
    </submittedName>
</protein>
<feature type="region of interest" description="Disordered" evidence="1">
    <location>
        <begin position="77"/>
        <end position="102"/>
    </location>
</feature>
<organism evidence="3">
    <name type="scientific">Homalodisca liturata</name>
    <dbReference type="NCBI Taxonomy" id="320908"/>
    <lineage>
        <taxon>Eukaryota</taxon>
        <taxon>Metazoa</taxon>
        <taxon>Ecdysozoa</taxon>
        <taxon>Arthropoda</taxon>
        <taxon>Hexapoda</taxon>
        <taxon>Insecta</taxon>
        <taxon>Pterygota</taxon>
        <taxon>Neoptera</taxon>
        <taxon>Paraneoptera</taxon>
        <taxon>Hemiptera</taxon>
        <taxon>Auchenorrhyncha</taxon>
        <taxon>Membracoidea</taxon>
        <taxon>Cicadellidae</taxon>
        <taxon>Cicadellinae</taxon>
        <taxon>Proconiini</taxon>
        <taxon>Homalodisca</taxon>
    </lineage>
</organism>
<feature type="signal peptide" evidence="2">
    <location>
        <begin position="1"/>
        <end position="31"/>
    </location>
</feature>
<sequence>IYPVSILSKAKMWCVLITASLTIVFLQVAHSSQEENVLDENVMNQFPTGAPGGRIGRDVRDGVAPSSQEENVVDGNVMNQFPTGAPGGRIGRDVRDGVAPSS</sequence>
<evidence type="ECO:0000256" key="1">
    <source>
        <dbReference type="SAM" id="MobiDB-lite"/>
    </source>
</evidence>
<name>A0A1B6JM88_9HEMI</name>
<dbReference type="EMBL" id="GECU01007429">
    <property type="protein sequence ID" value="JAT00278.1"/>
    <property type="molecule type" value="Transcribed_RNA"/>
</dbReference>
<feature type="non-terminal residue" evidence="3">
    <location>
        <position position="102"/>
    </location>
</feature>
<feature type="non-terminal residue" evidence="3">
    <location>
        <position position="1"/>
    </location>
</feature>
<accession>A0A1B6JM88</accession>
<reference evidence="3" key="1">
    <citation type="submission" date="2015-11" db="EMBL/GenBank/DDBJ databases">
        <title>De novo transcriptome assembly of four potential Pierce s Disease insect vectors from Arizona vineyards.</title>
        <authorList>
            <person name="Tassone E.E."/>
        </authorList>
    </citation>
    <scope>NUCLEOTIDE SEQUENCE</scope>
</reference>
<evidence type="ECO:0000256" key="2">
    <source>
        <dbReference type="SAM" id="SignalP"/>
    </source>
</evidence>